<sequence>MSPSRIHFYQEHLADLHQALVQHPTVLKQLSGRNIRLDGVALLPEDTFSTPFGKISALEFARLFLVFDGSRVHQQAEHKLGLDNAPPGLYYTVVNPRLIQAPFKNKLGLYAPDAGTNCRLIYALHIDHFYLSATLAPPYLGRFAFALCAITAYLSGLVRISLMAAGGLGYSARYIGYRFWPKLGFDAPLHTGETAGQMRLTGCATVQDVLAIDEAWWISAGSQRPMVFDLAPHSASWQKLVPYISTQIAPGRLI</sequence>
<dbReference type="Proteomes" id="UP000494269">
    <property type="component" value="Unassembled WGS sequence"/>
</dbReference>
<accession>A0A6S6ZG46</accession>
<reference evidence="1 2" key="1">
    <citation type="submission" date="2020-04" db="EMBL/GenBank/DDBJ databases">
        <authorList>
            <person name="De Canck E."/>
        </authorList>
    </citation>
    <scope>NUCLEOTIDE SEQUENCE [LARGE SCALE GENOMIC DNA]</scope>
    <source>
        <strain evidence="1 2">LMG 3441</strain>
    </source>
</reference>
<gene>
    <name evidence="1" type="ORF">LMG3441_01163</name>
</gene>
<name>A0A6S6ZG46_9BURK</name>
<dbReference type="EMBL" id="CADIJQ010000001">
    <property type="protein sequence ID" value="CAB3672734.1"/>
    <property type="molecule type" value="Genomic_DNA"/>
</dbReference>
<evidence type="ECO:0000313" key="2">
    <source>
        <dbReference type="Proteomes" id="UP000494269"/>
    </source>
</evidence>
<evidence type="ECO:0000313" key="1">
    <source>
        <dbReference type="EMBL" id="CAB3672734.1"/>
    </source>
</evidence>
<keyword evidence="2" id="KW-1185">Reference proteome</keyword>
<protein>
    <submittedName>
        <fullName evidence="1">Uncharacterized protein</fullName>
    </submittedName>
</protein>
<proteinExistence type="predicted"/>
<dbReference type="RefSeq" id="WP_175169079.1">
    <property type="nucleotide sequence ID" value="NZ_CADIJQ010000001.1"/>
</dbReference>
<organism evidence="1 2">
    <name type="scientific">Achromobacter kerstersii</name>
    <dbReference type="NCBI Taxonomy" id="1353890"/>
    <lineage>
        <taxon>Bacteria</taxon>
        <taxon>Pseudomonadati</taxon>
        <taxon>Pseudomonadota</taxon>
        <taxon>Betaproteobacteria</taxon>
        <taxon>Burkholderiales</taxon>
        <taxon>Alcaligenaceae</taxon>
        <taxon>Achromobacter</taxon>
    </lineage>
</organism>
<dbReference type="AlphaFoldDB" id="A0A6S6ZG46"/>